<feature type="region of interest" description="Disordered" evidence="1">
    <location>
        <begin position="122"/>
        <end position="179"/>
    </location>
</feature>
<feature type="region of interest" description="Disordered" evidence="1">
    <location>
        <begin position="1"/>
        <end position="23"/>
    </location>
</feature>
<accession>A0A9P8MWP9</accession>
<feature type="compositionally biased region" description="Pro residues" evidence="1">
    <location>
        <begin position="802"/>
        <end position="812"/>
    </location>
</feature>
<feature type="compositionally biased region" description="Acidic residues" evidence="1">
    <location>
        <begin position="840"/>
        <end position="852"/>
    </location>
</feature>
<dbReference type="Gene3D" id="1.10.20.10">
    <property type="entry name" value="Histone, subunit A"/>
    <property type="match status" value="1"/>
</dbReference>
<feature type="compositionally biased region" description="Basic residues" evidence="1">
    <location>
        <begin position="1"/>
        <end position="12"/>
    </location>
</feature>
<dbReference type="InterPro" id="IPR009072">
    <property type="entry name" value="Histone-fold"/>
</dbReference>
<keyword evidence="3" id="KW-1185">Reference proteome</keyword>
<dbReference type="PANTHER" id="PTHR15992:SF5">
    <property type="entry name" value="HOLLIDAY JUNCTION RECOGNITION PROTEIN"/>
    <property type="match status" value="1"/>
</dbReference>
<feature type="compositionally biased region" description="Basic and acidic residues" evidence="1">
    <location>
        <begin position="439"/>
        <end position="449"/>
    </location>
</feature>
<feature type="compositionally biased region" description="Basic residues" evidence="1">
    <location>
        <begin position="374"/>
        <end position="393"/>
    </location>
</feature>
<dbReference type="Pfam" id="PF10384">
    <property type="entry name" value="Scm3"/>
    <property type="match status" value="1"/>
</dbReference>
<dbReference type="GO" id="GO:0046982">
    <property type="term" value="F:protein heterodimerization activity"/>
    <property type="evidence" value="ECO:0007669"/>
    <property type="project" value="InterPro"/>
</dbReference>
<feature type="compositionally biased region" description="Basic and acidic residues" evidence="1">
    <location>
        <begin position="572"/>
        <end position="585"/>
    </location>
</feature>
<feature type="compositionally biased region" description="Polar residues" evidence="1">
    <location>
        <begin position="331"/>
        <end position="350"/>
    </location>
</feature>
<comment type="caution">
    <text evidence="2">The sequence shown here is derived from an EMBL/GenBank/DDBJ whole genome shotgun (WGS) entry which is preliminary data.</text>
</comment>
<dbReference type="GeneID" id="68355653"/>
<dbReference type="GO" id="GO:0042393">
    <property type="term" value="F:histone binding"/>
    <property type="evidence" value="ECO:0007669"/>
    <property type="project" value="InterPro"/>
</dbReference>
<proteinExistence type="predicted"/>
<dbReference type="EMBL" id="JAIZPD010000006">
    <property type="protein sequence ID" value="KAH0962422.1"/>
    <property type="molecule type" value="Genomic_DNA"/>
</dbReference>
<dbReference type="PANTHER" id="PTHR15992">
    <property type="entry name" value="HOLLIDAY JUNCTION RECOGNITION PROTEIN"/>
    <property type="match status" value="1"/>
</dbReference>
<dbReference type="GO" id="GO:0005634">
    <property type="term" value="C:nucleus"/>
    <property type="evidence" value="ECO:0007669"/>
    <property type="project" value="InterPro"/>
</dbReference>
<feature type="region of interest" description="Disordered" evidence="1">
    <location>
        <begin position="265"/>
        <end position="865"/>
    </location>
</feature>
<evidence type="ECO:0000313" key="3">
    <source>
        <dbReference type="Proteomes" id="UP000824596"/>
    </source>
</evidence>
<organism evidence="2 3">
    <name type="scientific">Hirsutella rhossiliensis</name>
    <dbReference type="NCBI Taxonomy" id="111463"/>
    <lineage>
        <taxon>Eukaryota</taxon>
        <taxon>Fungi</taxon>
        <taxon>Dikarya</taxon>
        <taxon>Ascomycota</taxon>
        <taxon>Pezizomycotina</taxon>
        <taxon>Sordariomycetes</taxon>
        <taxon>Hypocreomycetidae</taxon>
        <taxon>Hypocreales</taxon>
        <taxon>Ophiocordycipitaceae</taxon>
        <taxon>Hirsutella</taxon>
    </lineage>
</organism>
<name>A0A9P8MWP9_9HYPO</name>
<feature type="compositionally biased region" description="Low complexity" evidence="1">
    <location>
        <begin position="828"/>
        <end position="839"/>
    </location>
</feature>
<dbReference type="OrthoDB" id="2420608at2759"/>
<dbReference type="InterPro" id="IPR018465">
    <property type="entry name" value="Scm3/HJURP"/>
</dbReference>
<feature type="compositionally biased region" description="Polar residues" evidence="1">
    <location>
        <begin position="360"/>
        <end position="373"/>
    </location>
</feature>
<gene>
    <name evidence="2" type="ORF">HRG_06524</name>
</gene>
<evidence type="ECO:0000256" key="1">
    <source>
        <dbReference type="SAM" id="MobiDB-lite"/>
    </source>
</evidence>
<feature type="compositionally biased region" description="Acidic residues" evidence="1">
    <location>
        <begin position="479"/>
        <end position="498"/>
    </location>
</feature>
<dbReference type="Proteomes" id="UP000824596">
    <property type="component" value="Unassembled WGS sequence"/>
</dbReference>
<sequence>MEPPAKRRRHGKSPLDADADDDELCFEPVELSAKRDPGYRLSLQRAYADNRFQATMAHIFEKYNRDFDGIGDEIDMVSGEIVVDNGHLQNMRDEGDVGTSEQGSDEDQGILLHHLLDDDDDDEGYLFPRAAEPLETPARNDEQDDEDDDIMYGRKPVRQSQSLVPVPRPQPSGRSLPSPSLLSGLCGAGTLDFGDPFAFGASPLAFGVSPLAGSPWSLTNGLPGSLWEPPSISPRAPRLLPSPGERYNFPAQDCGSSIWAPNYRFKEDDRDRPPAQLEFGSMRPRPRTRTRPMKSIYPSAAPTAAVDEEVDEDVILTGKSSAHHQPPGQIMATSTQDDTDSVFISQTTPTREPAAEGGKQSRTSDQEASQTSSKRARKRLSGISGTKKKKKRKDQSQSRNAPVEAPSRPQRPDDVSVVLTEARDGRGSEMTGNTLRPARKQDEQRHLQEASRSAARKQGPSRQRIAVEIAPMDRPQRDEYEEVDDAVDEIADSADEELGPAGRSPQIDGRGTTEPERLVEAVSVCGNEPVSQNVGGACEKAPERDRKEFGEPHKAVSSAFCLSDDEMPIWSEPKKPPKAAKDRNKPAVPMTSPGPPDSGVGDSAAAPSSTRVAGSPSAPGATATSPSLPPASGRSEKRRRPRKSQAAAFGHDASAAPPPTLEQPPLSVASHGAAADGNVSATLVEDKSRRLTRELRWLRKLNGPDMVPAHAPSSPTAKDPPQSRPPRRAASGSRPRVEEPESVHQQQDQGRHDGTPSEGLVEVDEGPCSNPVADTPRSPPALAPLQENTPMASPAKPAPQTRSPPPAPPSKPQTPRHTSIKPTRAPSSRRSILSLISSDPMDDDDDADERDLDELGRSLGGAPSVSFLSSGASRKIWKSSARTTEVYHTPVKRRPTEVLSPGSIIKTPGGTLRTCGLAGYRCGRDFCFTCL</sequence>
<evidence type="ECO:0000313" key="2">
    <source>
        <dbReference type="EMBL" id="KAH0962422.1"/>
    </source>
</evidence>
<reference evidence="2" key="1">
    <citation type="submission" date="2021-09" db="EMBL/GenBank/DDBJ databases">
        <title>A high-quality genome of the endoparasitic fungus Hirsutella rhossiliensis with a comparison of Hirsutella genomes reveals transposable elements contributing to genome size variation.</title>
        <authorList>
            <person name="Lin R."/>
            <person name="Jiao Y."/>
            <person name="Sun X."/>
            <person name="Ling J."/>
            <person name="Xie B."/>
            <person name="Cheng X."/>
        </authorList>
    </citation>
    <scope>NUCLEOTIDE SEQUENCE</scope>
    <source>
        <strain evidence="2">HR02</strain>
    </source>
</reference>
<protein>
    <submittedName>
        <fullName evidence="2">Centromere protein scm3 domain-containing protein</fullName>
    </submittedName>
</protein>
<feature type="compositionally biased region" description="Basic and acidic residues" evidence="1">
    <location>
        <begin position="684"/>
        <end position="697"/>
    </location>
</feature>
<dbReference type="RefSeq" id="XP_044719935.1">
    <property type="nucleotide sequence ID" value="XM_044864995.1"/>
</dbReference>
<feature type="compositionally biased region" description="Basic and acidic residues" evidence="1">
    <location>
        <begin position="540"/>
        <end position="554"/>
    </location>
</feature>
<dbReference type="AlphaFoldDB" id="A0A9P8MWP9"/>